<feature type="domain" description="FHA" evidence="2">
    <location>
        <begin position="63"/>
        <end position="128"/>
    </location>
</feature>
<evidence type="ECO:0000256" key="1">
    <source>
        <dbReference type="SAM" id="MobiDB-lite"/>
    </source>
</evidence>
<dbReference type="AlphaFoldDB" id="A0A2T4C7L0"/>
<dbReference type="Proteomes" id="UP000240760">
    <property type="component" value="Unassembled WGS sequence"/>
</dbReference>
<protein>
    <recommendedName>
        <fullName evidence="2">FHA domain-containing protein</fullName>
    </recommendedName>
</protein>
<reference evidence="3 4" key="1">
    <citation type="submission" date="2016-07" db="EMBL/GenBank/DDBJ databases">
        <title>Multiple horizontal gene transfer events from other fungi enriched the ability of initially mycotrophic Trichoderma (Ascomycota) to feed on dead plant biomass.</title>
        <authorList>
            <consortium name="DOE Joint Genome Institute"/>
            <person name="Aerts A."/>
            <person name="Atanasova L."/>
            <person name="Chenthamara K."/>
            <person name="Zhang J."/>
            <person name="Grujic M."/>
            <person name="Henrissat B."/>
            <person name="Kuo A."/>
            <person name="Salamov A."/>
            <person name="Lipzen A."/>
            <person name="Labutti K."/>
            <person name="Barry K."/>
            <person name="Miao Y."/>
            <person name="Rahimi M.J."/>
            <person name="Shen Q."/>
            <person name="Grigoriev I.V."/>
            <person name="Kubicek C.P."/>
            <person name="Druzhinina I.S."/>
        </authorList>
    </citation>
    <scope>NUCLEOTIDE SEQUENCE [LARGE SCALE GENOMIC DNA]</scope>
    <source>
        <strain evidence="3 4">ATCC 18648</strain>
    </source>
</reference>
<dbReference type="InterPro" id="IPR000253">
    <property type="entry name" value="FHA_dom"/>
</dbReference>
<dbReference type="EMBL" id="KZ679130">
    <property type="protein sequence ID" value="PTB77535.1"/>
    <property type="molecule type" value="Genomic_DNA"/>
</dbReference>
<dbReference type="PROSITE" id="PS50006">
    <property type="entry name" value="FHA_DOMAIN"/>
    <property type="match status" value="1"/>
</dbReference>
<evidence type="ECO:0000313" key="4">
    <source>
        <dbReference type="Proteomes" id="UP000240760"/>
    </source>
</evidence>
<keyword evidence="4" id="KW-1185">Reference proteome</keyword>
<accession>A0A2T4C7L0</accession>
<name>A0A2T4C7L0_TRILO</name>
<gene>
    <name evidence="3" type="ORF">M440DRAFT_1215272</name>
</gene>
<organism evidence="3 4">
    <name type="scientific">Trichoderma longibrachiatum ATCC 18648</name>
    <dbReference type="NCBI Taxonomy" id="983965"/>
    <lineage>
        <taxon>Eukaryota</taxon>
        <taxon>Fungi</taxon>
        <taxon>Dikarya</taxon>
        <taxon>Ascomycota</taxon>
        <taxon>Pezizomycotina</taxon>
        <taxon>Sordariomycetes</taxon>
        <taxon>Hypocreomycetidae</taxon>
        <taxon>Hypocreales</taxon>
        <taxon>Hypocreaceae</taxon>
        <taxon>Trichoderma</taxon>
    </lineage>
</organism>
<feature type="compositionally biased region" description="Basic and acidic residues" evidence="1">
    <location>
        <begin position="71"/>
        <end position="94"/>
    </location>
</feature>
<feature type="region of interest" description="Disordered" evidence="1">
    <location>
        <begin position="71"/>
        <end position="100"/>
    </location>
</feature>
<evidence type="ECO:0000313" key="3">
    <source>
        <dbReference type="EMBL" id="PTB77535.1"/>
    </source>
</evidence>
<proteinExistence type="predicted"/>
<evidence type="ECO:0000259" key="2">
    <source>
        <dbReference type="PROSITE" id="PS50006"/>
    </source>
</evidence>
<sequence length="133" mass="14538">MFAARYCAVSGTSIHIPWLPLCKPPSHKRHRQITSSAILNQTLAGGGLDWAGTGDWGLGDWRLALGRHNDGRHSCSKGRGCDSTRGLDRGEKLSRRSATVDAKPLPARGAWDVDARTKTSRAVSPVRLFVREH</sequence>